<dbReference type="RefSeq" id="XP_013315570.1">
    <property type="nucleotide sequence ID" value="XM_013460116.1"/>
</dbReference>
<dbReference type="AlphaFoldDB" id="A0A0D2BR59"/>
<evidence type="ECO:0000313" key="6">
    <source>
        <dbReference type="EMBL" id="KIW54986.1"/>
    </source>
</evidence>
<dbReference type="PANTHER" id="PTHR31306">
    <property type="entry name" value="ALPHA-1,6-MANNOSYLTRANSFERASE MNN11-RELATED"/>
    <property type="match status" value="1"/>
</dbReference>
<dbReference type="HOGENOM" id="CLU_039079_0_0_1"/>
<dbReference type="OrthoDB" id="4112623at2759"/>
<name>A0A0D2BR59_9EURO</name>
<keyword evidence="5" id="KW-1133">Transmembrane helix</keyword>
<sequence>MTQLRMPQAHNPAFRWPHRLGRIILLTVALVILLIYATKSSWEQSPDPSRLSTVTQVIETLPPNHPPVLVENEADSAKGIIVSLPPSPSLIESERPTATPLPVPTKALTDHDEDLSPTGEGALYSKIGKITMLYYDKVTKDSVWFEKALAGHKAHNLRFGYKHFVLRHEIVPDVWSKQAFILSILLQELAKPMGDRLEWLFWHDADLVLMNAQLPLEMFVPPDAFSHVHHLVANDLNGLNAGVFFLRVHEWSMWYLSAVMSYTTYNPDKQLRYSEQTAMEWLIQDKWGKNTTHVPQRWFNAYQDYGTDDTVPPEWEWKHGYYEPGDILVHLPGTGDARPDTMKEWIDRVRDENAKYEIPLANTAHMKNVTEFWANDARKEKENQDTYWRRWHILMRVGSQQDDLQREAVKDAEQRAVENGLSEDAKEMKLNEVKEKFRLQKIAALRQAEKEKLQQEGLIEKDHEAGTKDEETTAD</sequence>
<dbReference type="PANTHER" id="PTHR31306:SF8">
    <property type="entry name" value="GLYCOSYLTRANSFERASE FAMILY 34 PROTEIN"/>
    <property type="match status" value="1"/>
</dbReference>
<keyword evidence="5" id="KW-0472">Membrane</keyword>
<proteinExistence type="inferred from homology"/>
<dbReference type="GeneID" id="25329214"/>
<evidence type="ECO:0000256" key="4">
    <source>
        <dbReference type="SAM" id="MobiDB-lite"/>
    </source>
</evidence>
<accession>A0A0D2BR59</accession>
<keyword evidence="7" id="KW-1185">Reference proteome</keyword>
<evidence type="ECO:0000256" key="2">
    <source>
        <dbReference type="ARBA" id="ARBA00022676"/>
    </source>
</evidence>
<dbReference type="InterPro" id="IPR029044">
    <property type="entry name" value="Nucleotide-diphossugar_trans"/>
</dbReference>
<dbReference type="Proteomes" id="UP000054342">
    <property type="component" value="Unassembled WGS sequence"/>
</dbReference>
<gene>
    <name evidence="6" type="ORF">PV05_07306</name>
</gene>
<dbReference type="STRING" id="348802.A0A0D2BR59"/>
<dbReference type="InterPro" id="IPR008630">
    <property type="entry name" value="Glyco_trans_34"/>
</dbReference>
<keyword evidence="2" id="KW-0328">Glycosyltransferase</keyword>
<feature type="transmembrane region" description="Helical" evidence="5">
    <location>
        <begin position="20"/>
        <end position="38"/>
    </location>
</feature>
<dbReference type="GO" id="GO:0006487">
    <property type="term" value="P:protein N-linked glycosylation"/>
    <property type="evidence" value="ECO:0007669"/>
    <property type="project" value="TreeGrafter"/>
</dbReference>
<dbReference type="Pfam" id="PF05637">
    <property type="entry name" value="Glyco_transf_34"/>
    <property type="match status" value="1"/>
</dbReference>
<keyword evidence="3" id="KW-0808">Transferase</keyword>
<dbReference type="GO" id="GO:0000139">
    <property type="term" value="C:Golgi membrane"/>
    <property type="evidence" value="ECO:0007669"/>
    <property type="project" value="TreeGrafter"/>
</dbReference>
<evidence type="ECO:0008006" key="8">
    <source>
        <dbReference type="Google" id="ProtNLM"/>
    </source>
</evidence>
<organism evidence="6 7">
    <name type="scientific">Exophiala xenobiotica</name>
    <dbReference type="NCBI Taxonomy" id="348802"/>
    <lineage>
        <taxon>Eukaryota</taxon>
        <taxon>Fungi</taxon>
        <taxon>Dikarya</taxon>
        <taxon>Ascomycota</taxon>
        <taxon>Pezizomycotina</taxon>
        <taxon>Eurotiomycetes</taxon>
        <taxon>Chaetothyriomycetidae</taxon>
        <taxon>Chaetothyriales</taxon>
        <taxon>Herpotrichiellaceae</taxon>
        <taxon>Exophiala</taxon>
    </lineage>
</organism>
<dbReference type="Gene3D" id="3.90.550.10">
    <property type="entry name" value="Spore Coat Polysaccharide Biosynthesis Protein SpsA, Chain A"/>
    <property type="match status" value="1"/>
</dbReference>
<evidence type="ECO:0000313" key="7">
    <source>
        <dbReference type="Proteomes" id="UP000054342"/>
    </source>
</evidence>
<dbReference type="EMBL" id="KN847320">
    <property type="protein sequence ID" value="KIW54986.1"/>
    <property type="molecule type" value="Genomic_DNA"/>
</dbReference>
<reference evidence="6 7" key="1">
    <citation type="submission" date="2015-01" db="EMBL/GenBank/DDBJ databases">
        <title>The Genome Sequence of Exophiala xenobiotica CBS118157.</title>
        <authorList>
            <consortium name="The Broad Institute Genomics Platform"/>
            <person name="Cuomo C."/>
            <person name="de Hoog S."/>
            <person name="Gorbushina A."/>
            <person name="Stielow B."/>
            <person name="Teixiera M."/>
            <person name="Abouelleil A."/>
            <person name="Chapman S.B."/>
            <person name="Priest M."/>
            <person name="Young S.K."/>
            <person name="Wortman J."/>
            <person name="Nusbaum C."/>
            <person name="Birren B."/>
        </authorList>
    </citation>
    <scope>NUCLEOTIDE SEQUENCE [LARGE SCALE GENOMIC DNA]</scope>
    <source>
        <strain evidence="6 7">CBS 118157</strain>
    </source>
</reference>
<protein>
    <recommendedName>
        <fullName evidence="8">Galactosyl transferase GMA12/MNN10 family protein</fullName>
    </recommendedName>
</protein>
<dbReference type="GO" id="GO:0016757">
    <property type="term" value="F:glycosyltransferase activity"/>
    <property type="evidence" value="ECO:0007669"/>
    <property type="project" value="UniProtKB-KW"/>
</dbReference>
<evidence type="ECO:0000256" key="5">
    <source>
        <dbReference type="SAM" id="Phobius"/>
    </source>
</evidence>
<evidence type="ECO:0000256" key="1">
    <source>
        <dbReference type="ARBA" id="ARBA00005664"/>
    </source>
</evidence>
<keyword evidence="5" id="KW-0812">Transmembrane</keyword>
<feature type="region of interest" description="Disordered" evidence="4">
    <location>
        <begin position="450"/>
        <end position="475"/>
    </location>
</feature>
<evidence type="ECO:0000256" key="3">
    <source>
        <dbReference type="ARBA" id="ARBA00022679"/>
    </source>
</evidence>
<comment type="similarity">
    <text evidence="1">Belongs to the glycosyltransferase 34 family.</text>
</comment>